<keyword evidence="5" id="KW-0143">Chaperone</keyword>
<keyword evidence="7" id="KW-0969">Cilium</keyword>
<dbReference type="PANTHER" id="PTHR34773">
    <property type="entry name" value="FLAGELLAR SECRETION CHAPERONE FLIS"/>
    <property type="match status" value="1"/>
</dbReference>
<keyword evidence="7" id="KW-0282">Flagellum</keyword>
<dbReference type="GO" id="GO:0005829">
    <property type="term" value="C:cytosol"/>
    <property type="evidence" value="ECO:0007669"/>
    <property type="project" value="UniProtKB-SubCell"/>
</dbReference>
<dbReference type="Proteomes" id="UP000092544">
    <property type="component" value="Unassembled WGS sequence"/>
</dbReference>
<dbReference type="STRING" id="1792290.MSP8886_01057"/>
<dbReference type="AlphaFoldDB" id="A0A1A8T6L5"/>
<evidence type="ECO:0000256" key="6">
    <source>
        <dbReference type="PIRNR" id="PIRNR039090"/>
    </source>
</evidence>
<organism evidence="7 8">
    <name type="scientific">Marinomonas spartinae</name>
    <dbReference type="NCBI Taxonomy" id="1792290"/>
    <lineage>
        <taxon>Bacteria</taxon>
        <taxon>Pseudomonadati</taxon>
        <taxon>Pseudomonadota</taxon>
        <taxon>Gammaproteobacteria</taxon>
        <taxon>Oceanospirillales</taxon>
        <taxon>Oceanospirillaceae</taxon>
        <taxon>Marinomonas</taxon>
    </lineage>
</organism>
<evidence type="ECO:0000256" key="4">
    <source>
        <dbReference type="ARBA" id="ARBA00022795"/>
    </source>
</evidence>
<keyword evidence="7" id="KW-0966">Cell projection</keyword>
<protein>
    <recommendedName>
        <fullName evidence="6">Flagellar secretion chaperone FliS</fullName>
    </recommendedName>
</protein>
<evidence type="ECO:0000256" key="2">
    <source>
        <dbReference type="ARBA" id="ARBA00008787"/>
    </source>
</evidence>
<dbReference type="InterPro" id="IPR036584">
    <property type="entry name" value="FliS_sf"/>
</dbReference>
<keyword evidence="3 6" id="KW-0963">Cytoplasm</keyword>
<dbReference type="EMBL" id="FLOB01000002">
    <property type="protein sequence ID" value="SBS28104.1"/>
    <property type="molecule type" value="Genomic_DNA"/>
</dbReference>
<dbReference type="PANTHER" id="PTHR34773:SF1">
    <property type="entry name" value="FLAGELLAR SECRETION CHAPERONE FLIS"/>
    <property type="match status" value="1"/>
</dbReference>
<proteinExistence type="inferred from homology"/>
<keyword evidence="4 6" id="KW-1005">Bacterial flagellum biogenesis</keyword>
<evidence type="ECO:0000256" key="1">
    <source>
        <dbReference type="ARBA" id="ARBA00004514"/>
    </source>
</evidence>
<evidence type="ECO:0000256" key="5">
    <source>
        <dbReference type="ARBA" id="ARBA00023186"/>
    </source>
</evidence>
<sequence length="148" mass="16420">MGLFMYEKKGIHAYRQDSLKSDLASADPHRVIQLLMQGALERLALGKGFIERGDLQGKATALTNAVEIINGLRDALDRDTNPELVDNLDSLYDYMTVKINEASATRDTSIIDHVMELLLQVKGAWDQISEADKQKAYADRAEARVGIA</sequence>
<dbReference type="PIRSF" id="PIRSF039090">
    <property type="entry name" value="Flis"/>
    <property type="match status" value="1"/>
</dbReference>
<comment type="similarity">
    <text evidence="2 6">Belongs to the FliS family.</text>
</comment>
<keyword evidence="8" id="KW-1185">Reference proteome</keyword>
<dbReference type="CDD" id="cd16098">
    <property type="entry name" value="FliS"/>
    <property type="match status" value="1"/>
</dbReference>
<dbReference type="Gene3D" id="1.20.120.340">
    <property type="entry name" value="Flagellar protein FliS"/>
    <property type="match status" value="1"/>
</dbReference>
<evidence type="ECO:0000256" key="3">
    <source>
        <dbReference type="ARBA" id="ARBA00022490"/>
    </source>
</evidence>
<dbReference type="Pfam" id="PF02561">
    <property type="entry name" value="FliS"/>
    <property type="match status" value="1"/>
</dbReference>
<accession>A0A1A8T6L5</accession>
<evidence type="ECO:0000313" key="7">
    <source>
        <dbReference type="EMBL" id="SBS28104.1"/>
    </source>
</evidence>
<dbReference type="SUPFAM" id="SSF101116">
    <property type="entry name" value="Flagellar export chaperone FliS"/>
    <property type="match status" value="1"/>
</dbReference>
<dbReference type="InterPro" id="IPR003713">
    <property type="entry name" value="FliS"/>
</dbReference>
<dbReference type="GO" id="GO:0044780">
    <property type="term" value="P:bacterial-type flagellum assembly"/>
    <property type="evidence" value="ECO:0007669"/>
    <property type="project" value="InterPro"/>
</dbReference>
<evidence type="ECO:0000313" key="8">
    <source>
        <dbReference type="Proteomes" id="UP000092544"/>
    </source>
</evidence>
<comment type="subcellular location">
    <subcellularLocation>
        <location evidence="1 6">Cytoplasm</location>
        <location evidence="1 6">Cytosol</location>
    </subcellularLocation>
</comment>
<reference evidence="7 8" key="1">
    <citation type="submission" date="2016-06" db="EMBL/GenBank/DDBJ databases">
        <authorList>
            <person name="Kjaerup R.B."/>
            <person name="Dalgaard T.S."/>
            <person name="Juul-Madsen H.R."/>
        </authorList>
    </citation>
    <scope>NUCLEOTIDE SEQUENCE [LARGE SCALE GENOMIC DNA]</scope>
    <source>
        <strain evidence="7 8">CECT 8886</strain>
    </source>
</reference>
<name>A0A1A8T6L5_9GAMM</name>
<dbReference type="GO" id="GO:0071973">
    <property type="term" value="P:bacterial-type flagellum-dependent cell motility"/>
    <property type="evidence" value="ECO:0007669"/>
    <property type="project" value="TreeGrafter"/>
</dbReference>
<gene>
    <name evidence="7" type="primary">fliS</name>
    <name evidence="7" type="ORF">MSP8886_01057</name>
</gene>
<dbReference type="NCBIfam" id="TIGR00208">
    <property type="entry name" value="fliS"/>
    <property type="match status" value="1"/>
</dbReference>